<organism evidence="2 3">
    <name type="scientific">Archangium minus</name>
    <dbReference type="NCBI Taxonomy" id="83450"/>
    <lineage>
        <taxon>Bacteria</taxon>
        <taxon>Pseudomonadati</taxon>
        <taxon>Myxococcota</taxon>
        <taxon>Myxococcia</taxon>
        <taxon>Myxococcales</taxon>
        <taxon>Cystobacterineae</taxon>
        <taxon>Archangiaceae</taxon>
        <taxon>Archangium</taxon>
    </lineage>
</organism>
<feature type="compositionally biased region" description="Polar residues" evidence="1">
    <location>
        <begin position="981"/>
        <end position="993"/>
    </location>
</feature>
<dbReference type="NCBIfam" id="TIGR03696">
    <property type="entry name" value="Rhs_assc_core"/>
    <property type="match status" value="1"/>
</dbReference>
<gene>
    <name evidence="2" type="ORF">F0U60_10380</name>
</gene>
<dbReference type="RefSeq" id="WP_395817340.1">
    <property type="nucleotide sequence ID" value="NZ_CP043494.1"/>
</dbReference>
<sequence>MAQVAEPPESDIAVQSAIEKATYVPIPELGGPRAAGVEGEVTLGGLRSFYSHTDFTAQSVMGPVSFVRYYGMDTQGHTTSGLNQGFNQRPRWAPFGSMKADPEADLRNGIVSEHCGQGAETKYDCRGGLRWWHNFDSWVEPKSKKRPCNDTPQYCQNNPEYDVTWVVHAPDGRTYAFDSCSLLGEDNEMKAECYGRNHEDSDVKLALKYGGSSSGDGFVLITPTARYVYTEPMVRSPDGSNEPPYPGMVSFRLSYILAPERGFLSCGELGEDTPCQRRLATLHYGQVCMADKATVLNPTALYVTHIEIAGAGTLALLYDSVYLRDRKQLINVLADGGTDGKYIPPKECVLSRIVLTPPEGDATPPREVVKYAYPQGPFEDDTGTTTQKLGGLLSQVTLSAGGLADGSASLETRLSYEYGEAVLPKEGGPSLQPLRTFRVLRNGVFEREYVLDAADGAYVKQTQVGDTQVHLWADNNGLPRTKPGVPDAGLSYCHPGNFGTNKLDSEYVEINCKHEQTQYQQTEATLVGDGSGSLVPGPTQKFHMDSKPWSSHGPLLTDMDWECAGAACSALAPQQRSRSWDVTWYNLCPYPHCPPRTFDFDAYAPKTVRDTRGNLLVLESRLADGGVMMSNSLPANLPPVEVHAMRAGATQEDGSDALQTRLFSYTYGFRAKQQVKDEWGDSALVPSGSYQVRRHYEPGTSRLIGVVRSGYTLQFDEGGQGWTPVLRHVGTFYKMKYSCTVEADGGLARAGAGEDWGRVVEVVGPCQVDGPDATQCAWNASQVPITQYEYWPATEADPLHAGRLARRRVFSRTSAHGTCDTPGLPVDPSSYVETRYERYDVQGRLTQWQDANGVVTKYTYSGDKLVEARVADGTPMVAVTKYGYDNGQGTGNWVLNPDGRYEVQCFRQGTTLGAGCTGGVLTDKLQWKATSRGPEGAHYSERVDYTYAANGQLVGETVRDGTGAVRRQRYFEGDPLGRTTYEATGSSAPSPASDSRYHQVSLFDMEGNRVGLGTAYQPTSSPLEPLCGGFAPHSSEAHAVPASPLCKAFEYDRLNRLSRLMEPLDTQGGQKAVTCLGYDTQGNLASVSRAGTSRPCEPSAQHSVRYVHDDFGNLVRVVAPWARGPGGGAGEYQYGYDSAGNLTLKQTPTMAQTTPATWVRYSYDAMGRLLKAQAARADAPQALQTLYSYGYDGQVPPPLFCPGGEGDSGGSPHLKGRAQVLTDSFGDTWYAYDVHGRPTAHLRVRAQPGQPERTVACNPAHGPLTPNRRFYFDQAGRMINEVLPGGRALTYLHHSAWSSMPHRVSEVRASTWDGSRWTGIVTLLKDVQWEPYGGLKSYALQAHLSTNTGTTSWRYVDYLRTASATTPLSRCSDTGIVSGSDYTGRLKAVTVSTEAERAAGRYGDIYKRVYTWKADQVVREDTCVLDTRDVAPETLAYAGSQGEAGFDTRGQLRHVTGRPHELRTYTYDDLGNRRSERRGSFVFQLGYAPEAGGLREDALRTRSTHACGAGTACATTTPLTSPTEHFTYDDDGRLGRKEWTGQSVGMGNLGHLEFGTALDAPNAALGAVYRSVTDDAARTWEYFYDAQGRRRLKLHPSGAAEESFYDDTLLLEDWSVTSLVNAEADSVRDEYIWLDGRPVALFKTRVSHAGARVADFTGTCERYSDDVPPACGVYFPITDVLGKPVVMLDGAGRVTGVADYDAFGHVNRVSHPAESRHPSVLDGRGMVLATTTAIPAARTGINVHVRAHFSVLRGGVGSKAYLINEFGARLPAALGTTTDTAGDKGLLVPTPWVNAASATQVRVQYVEANDPNTEPEGAPWGASLEGFEYRRFQVGATPVWTPLRLPGQYHDFETDLFENWNRYYDPSIGRYLGPDRAMLEPDVLMGELAAGQSVHAYAYARNNPIINTDPMGLLTEEEKKKQAELDELALQAKAQLEADRKGDKKLDRDKEAHVPIKRELSAENKQVRTVQKTTQDGCSDRGCPAGGALVDADVHDHYPKGGPEAGLPSRKDLSAAEVLKINIYVLTHSRDNSRTSEFYKITPDRNIYKYDPKDNKFRTTTIQWDKLK</sequence>
<dbReference type="InterPro" id="IPR022385">
    <property type="entry name" value="Rhs_assc_core"/>
</dbReference>
<dbReference type="Proteomes" id="UP001611383">
    <property type="component" value="Chromosome"/>
</dbReference>
<evidence type="ECO:0000313" key="2">
    <source>
        <dbReference type="EMBL" id="WNG44471.1"/>
    </source>
</evidence>
<evidence type="ECO:0000313" key="3">
    <source>
        <dbReference type="Proteomes" id="UP001611383"/>
    </source>
</evidence>
<accession>A0ABY9WNY3</accession>
<reference evidence="2 3" key="1">
    <citation type="submission" date="2019-08" db="EMBL/GenBank/DDBJ databases">
        <title>Archangium and Cystobacter genomes.</title>
        <authorList>
            <person name="Chen I.-C.K."/>
            <person name="Wielgoss S."/>
        </authorList>
    </citation>
    <scope>NUCLEOTIDE SEQUENCE [LARGE SCALE GENOMIC DNA]</scope>
    <source>
        <strain evidence="2 3">Cbm 6</strain>
    </source>
</reference>
<evidence type="ECO:0000256" key="1">
    <source>
        <dbReference type="SAM" id="MobiDB-lite"/>
    </source>
</evidence>
<protein>
    <submittedName>
        <fullName evidence="2">RHS repeat-associated core domain-containing protein</fullName>
    </submittedName>
</protein>
<dbReference type="InterPro" id="IPR031325">
    <property type="entry name" value="RHS_repeat"/>
</dbReference>
<feature type="region of interest" description="Disordered" evidence="1">
    <location>
        <begin position="976"/>
        <end position="995"/>
    </location>
</feature>
<dbReference type="Pfam" id="PF05593">
    <property type="entry name" value="RHS_repeat"/>
    <property type="match status" value="1"/>
</dbReference>
<dbReference type="EMBL" id="CP043494">
    <property type="protein sequence ID" value="WNG44471.1"/>
    <property type="molecule type" value="Genomic_DNA"/>
</dbReference>
<dbReference type="Gene3D" id="2.180.10.10">
    <property type="entry name" value="RHS repeat-associated core"/>
    <property type="match status" value="4"/>
</dbReference>
<dbReference type="InterPro" id="IPR050708">
    <property type="entry name" value="T6SS_VgrG/RHS"/>
</dbReference>
<dbReference type="PANTHER" id="PTHR32305:SF15">
    <property type="entry name" value="PROTEIN RHSA-RELATED"/>
    <property type="match status" value="1"/>
</dbReference>
<name>A0ABY9WNY3_9BACT</name>
<dbReference type="PANTHER" id="PTHR32305">
    <property type="match status" value="1"/>
</dbReference>
<keyword evidence="3" id="KW-1185">Reference proteome</keyword>
<proteinExistence type="predicted"/>